<keyword evidence="3" id="KW-1185">Reference proteome</keyword>
<accession>A0A6L9Y3G8</accession>
<keyword evidence="1" id="KW-0732">Signal</keyword>
<dbReference type="AlphaFoldDB" id="A0A6L9Y3G8"/>
<feature type="chain" id="PRO_5026849267" description="Preprotein translocase subunit SecD" evidence="1">
    <location>
        <begin position="25"/>
        <end position="165"/>
    </location>
</feature>
<protein>
    <recommendedName>
        <fullName evidence="4">Preprotein translocase subunit SecD</fullName>
    </recommendedName>
</protein>
<evidence type="ECO:0000313" key="3">
    <source>
        <dbReference type="Proteomes" id="UP000477651"/>
    </source>
</evidence>
<comment type="caution">
    <text evidence="2">The sequence shown here is derived from an EMBL/GenBank/DDBJ whole genome shotgun (WGS) entry which is preliminary data.</text>
</comment>
<dbReference type="EMBL" id="JAAGYR010000002">
    <property type="protein sequence ID" value="NEN74950.1"/>
    <property type="molecule type" value="Genomic_DNA"/>
</dbReference>
<dbReference type="PROSITE" id="PS51257">
    <property type="entry name" value="PROKAR_LIPOPROTEIN"/>
    <property type="match status" value="1"/>
</dbReference>
<evidence type="ECO:0000256" key="1">
    <source>
        <dbReference type="SAM" id="SignalP"/>
    </source>
</evidence>
<dbReference type="RefSeq" id="WP_163763737.1">
    <property type="nucleotide sequence ID" value="NZ_JAAGYR010000002.1"/>
</dbReference>
<sequence length="165" mass="17652">MKFSRKLALAVLPIAAILAGCASSASKDVATETAAQQEQTQQAASFEVYAASDKVVKGYRPLKVSEQTTIYVAQQPLFTRDQLTNIESVQDDKGRIFVRAILNPTASKALAAVKNRGFVTVVGSQVVSLNSARDGENFLFLVGDQQTAQTIVTAVKGQPVQPPLK</sequence>
<proteinExistence type="predicted"/>
<name>A0A6L9Y3G8_9BURK</name>
<gene>
    <name evidence="2" type="ORF">F9B74_01215</name>
</gene>
<evidence type="ECO:0008006" key="4">
    <source>
        <dbReference type="Google" id="ProtNLM"/>
    </source>
</evidence>
<evidence type="ECO:0000313" key="2">
    <source>
        <dbReference type="EMBL" id="NEN74950.1"/>
    </source>
</evidence>
<dbReference type="Proteomes" id="UP000477651">
    <property type="component" value="Unassembled WGS sequence"/>
</dbReference>
<reference evidence="2 3" key="1">
    <citation type="submission" date="2020-02" db="EMBL/GenBank/DDBJ databases">
        <title>Pelistega sp. NLN82 were isolated from wild rodents of the Hainan Island.</title>
        <authorList>
            <person name="Niu N."/>
            <person name="Zhou J."/>
        </authorList>
    </citation>
    <scope>NUCLEOTIDE SEQUENCE [LARGE SCALE GENOMIC DNA]</scope>
    <source>
        <strain evidence="2 3">NLN82</strain>
    </source>
</reference>
<feature type="signal peptide" evidence="1">
    <location>
        <begin position="1"/>
        <end position="24"/>
    </location>
</feature>
<organism evidence="2 3">
    <name type="scientific">Pelistega ratti</name>
    <dbReference type="NCBI Taxonomy" id="2652177"/>
    <lineage>
        <taxon>Bacteria</taxon>
        <taxon>Pseudomonadati</taxon>
        <taxon>Pseudomonadota</taxon>
        <taxon>Betaproteobacteria</taxon>
        <taxon>Burkholderiales</taxon>
        <taxon>Alcaligenaceae</taxon>
        <taxon>Pelistega</taxon>
    </lineage>
</organism>